<sequence>MSRKLNLNIKADTSVIQPLLNKLELRISALEPVLFKRVGEAFELLLNSGDLFFQITTVEHDSSTAGAGELLVTFYPSDRFLVFARAVFAGEFDSLVVKK</sequence>
<organism evidence="1 2">
    <name type="scientific">Catenovulum sediminis</name>
    <dbReference type="NCBI Taxonomy" id="1740262"/>
    <lineage>
        <taxon>Bacteria</taxon>
        <taxon>Pseudomonadati</taxon>
        <taxon>Pseudomonadota</taxon>
        <taxon>Gammaproteobacteria</taxon>
        <taxon>Alteromonadales</taxon>
        <taxon>Alteromonadaceae</taxon>
        <taxon>Catenovulum</taxon>
    </lineage>
</organism>
<reference evidence="1 2" key="1">
    <citation type="submission" date="2024-06" db="EMBL/GenBank/DDBJ databases">
        <authorList>
            <person name="Chen R.Y."/>
        </authorList>
    </citation>
    <scope>NUCLEOTIDE SEQUENCE [LARGE SCALE GENOMIC DNA]</scope>
    <source>
        <strain evidence="1 2">D2</strain>
    </source>
</reference>
<comment type="caution">
    <text evidence="1">The sequence shown here is derived from an EMBL/GenBank/DDBJ whole genome shotgun (WGS) entry which is preliminary data.</text>
</comment>
<keyword evidence="2" id="KW-1185">Reference proteome</keyword>
<name>A0ABV1RKX6_9ALTE</name>
<proteinExistence type="predicted"/>
<evidence type="ECO:0000313" key="1">
    <source>
        <dbReference type="EMBL" id="MER2493385.1"/>
    </source>
</evidence>
<evidence type="ECO:0000313" key="2">
    <source>
        <dbReference type="Proteomes" id="UP001467690"/>
    </source>
</evidence>
<dbReference type="EMBL" id="JBELOE010000265">
    <property type="protein sequence ID" value="MER2493385.1"/>
    <property type="molecule type" value="Genomic_DNA"/>
</dbReference>
<accession>A0ABV1RKX6</accession>
<protein>
    <submittedName>
        <fullName evidence="1">Uncharacterized protein</fullName>
    </submittedName>
</protein>
<dbReference type="Proteomes" id="UP001467690">
    <property type="component" value="Unassembled WGS sequence"/>
</dbReference>
<gene>
    <name evidence="1" type="ORF">ABS311_16025</name>
</gene>
<dbReference type="RefSeq" id="WP_350402582.1">
    <property type="nucleotide sequence ID" value="NZ_JBELOE010000265.1"/>
</dbReference>